<dbReference type="InterPro" id="IPR022312">
    <property type="entry name" value="DNA_pol_X"/>
</dbReference>
<keyword evidence="7 10" id="KW-0234">DNA repair</keyword>
<proteinExistence type="inferred from homology"/>
<dbReference type="SUPFAM" id="SSF81301">
    <property type="entry name" value="Nucleotidyltransferase"/>
    <property type="match status" value="1"/>
</dbReference>
<dbReference type="Pfam" id="PF10391">
    <property type="entry name" value="DNA_pol_lambd_f"/>
    <property type="match status" value="1"/>
</dbReference>
<keyword evidence="3 10" id="KW-0548">Nucleotidyltransferase</keyword>
<feature type="compositionally biased region" description="Polar residues" evidence="11">
    <location>
        <begin position="670"/>
        <end position="682"/>
    </location>
</feature>
<dbReference type="InterPro" id="IPR002008">
    <property type="entry name" value="DNA_pol_X_beta-like"/>
</dbReference>
<dbReference type="Pfam" id="PF14792">
    <property type="entry name" value="DNA_pol_B_palm"/>
    <property type="match status" value="1"/>
</dbReference>
<dbReference type="GO" id="GO:0003677">
    <property type="term" value="F:DNA binding"/>
    <property type="evidence" value="ECO:0007669"/>
    <property type="project" value="UniProtKB-UniRule"/>
</dbReference>
<dbReference type="InterPro" id="IPR028207">
    <property type="entry name" value="DNA_pol_B_palm_palm"/>
</dbReference>
<dbReference type="Gene3D" id="3.30.460.10">
    <property type="entry name" value="Beta Polymerase, domain 2"/>
    <property type="match status" value="1"/>
</dbReference>
<feature type="compositionally biased region" description="Polar residues" evidence="11">
    <location>
        <begin position="82"/>
        <end position="123"/>
    </location>
</feature>
<dbReference type="Gene3D" id="1.10.150.110">
    <property type="entry name" value="DNA polymerase beta, N-terminal domain-like"/>
    <property type="match status" value="1"/>
</dbReference>
<dbReference type="AlphaFoldDB" id="A0AB34K747"/>
<feature type="region of interest" description="Disordered" evidence="11">
    <location>
        <begin position="662"/>
        <end position="682"/>
    </location>
</feature>
<evidence type="ECO:0000259" key="12">
    <source>
        <dbReference type="SMART" id="SM00483"/>
    </source>
</evidence>
<feature type="compositionally biased region" description="Basic and acidic residues" evidence="11">
    <location>
        <begin position="245"/>
        <end position="260"/>
    </location>
</feature>
<dbReference type="Proteomes" id="UP001515480">
    <property type="component" value="Unassembled WGS sequence"/>
</dbReference>
<comment type="subcellular location">
    <subcellularLocation>
        <location evidence="10">Nucleus</location>
    </subcellularLocation>
</comment>
<organism evidence="13 14">
    <name type="scientific">Prymnesium parvum</name>
    <name type="common">Toxic golden alga</name>
    <dbReference type="NCBI Taxonomy" id="97485"/>
    <lineage>
        <taxon>Eukaryota</taxon>
        <taxon>Haptista</taxon>
        <taxon>Haptophyta</taxon>
        <taxon>Prymnesiophyceae</taxon>
        <taxon>Prymnesiales</taxon>
        <taxon>Prymnesiaceae</taxon>
        <taxon>Prymnesium</taxon>
    </lineage>
</organism>
<dbReference type="CDD" id="cd00141">
    <property type="entry name" value="NT_POLXc"/>
    <property type="match status" value="1"/>
</dbReference>
<dbReference type="SMART" id="SM00483">
    <property type="entry name" value="POLXc"/>
    <property type="match status" value="1"/>
</dbReference>
<keyword evidence="14" id="KW-1185">Reference proteome</keyword>
<evidence type="ECO:0000256" key="5">
    <source>
        <dbReference type="ARBA" id="ARBA00022763"/>
    </source>
</evidence>
<dbReference type="SUPFAM" id="SSF81585">
    <property type="entry name" value="PsbU/PolX domain-like"/>
    <property type="match status" value="1"/>
</dbReference>
<reference evidence="13 14" key="1">
    <citation type="journal article" date="2024" name="Science">
        <title>Giant polyketide synthase enzymes in the biosynthesis of giant marine polyether toxins.</title>
        <authorList>
            <person name="Fallon T.R."/>
            <person name="Shende V.V."/>
            <person name="Wierzbicki I.H."/>
            <person name="Pendleton A.L."/>
            <person name="Watervoot N.F."/>
            <person name="Auber R.P."/>
            <person name="Gonzalez D.J."/>
            <person name="Wisecaver J.H."/>
            <person name="Moore B.S."/>
        </authorList>
    </citation>
    <scope>NUCLEOTIDE SEQUENCE [LARGE SCALE GENOMIC DNA]</scope>
    <source>
        <strain evidence="13 14">12B1</strain>
    </source>
</reference>
<accession>A0AB34K747</accession>
<comment type="caution">
    <text evidence="13">The sequence shown here is derived from an EMBL/GenBank/DDBJ whole genome shotgun (WGS) entry which is preliminary data.</text>
</comment>
<evidence type="ECO:0000256" key="4">
    <source>
        <dbReference type="ARBA" id="ARBA00022705"/>
    </source>
</evidence>
<keyword evidence="5 10" id="KW-0227">DNA damage</keyword>
<dbReference type="PRINTS" id="PR00870">
    <property type="entry name" value="DNAPOLXBETA"/>
</dbReference>
<comment type="function">
    <text evidence="10">DNA polymerase that functions in several pathways of DNA repair. Involved in base excision repair (BER) responsible for repair of lesions that give rise to abasic (AP) sites in DNA. Also contributes to DNA double-strand break repair by non-homologous end joining and homologous recombination. Has both template-dependent and template-independent (terminal transferase) DNA polymerase activities. Has also a 5'-deoxyribose-5-phosphate lyase (dRP lyase) activity.</text>
</comment>
<evidence type="ECO:0000256" key="11">
    <source>
        <dbReference type="SAM" id="MobiDB-lite"/>
    </source>
</evidence>
<dbReference type="InterPro" id="IPR010996">
    <property type="entry name" value="HHH_MUS81"/>
</dbReference>
<dbReference type="InterPro" id="IPR027421">
    <property type="entry name" value="DNA_pol_lamdba_lyase_dom_sf"/>
</dbReference>
<dbReference type="PANTHER" id="PTHR11276:SF28">
    <property type="entry name" value="DNA POLYMERASE LAMBDA"/>
    <property type="match status" value="1"/>
</dbReference>
<evidence type="ECO:0000256" key="8">
    <source>
        <dbReference type="ARBA" id="ARBA00049244"/>
    </source>
</evidence>
<dbReference type="Pfam" id="PF14791">
    <property type="entry name" value="DNA_pol_B_thumb"/>
    <property type="match status" value="1"/>
</dbReference>
<evidence type="ECO:0000256" key="1">
    <source>
        <dbReference type="ARBA" id="ARBA00022634"/>
    </source>
</evidence>
<dbReference type="EMBL" id="JBGBPQ010000001">
    <property type="protein sequence ID" value="KAL1529684.1"/>
    <property type="molecule type" value="Genomic_DNA"/>
</dbReference>
<evidence type="ECO:0000256" key="9">
    <source>
        <dbReference type="PIRSR" id="PIRSR622312-50"/>
    </source>
</evidence>
<comment type="catalytic activity">
    <reaction evidence="8 10">
        <text>DNA(n) + a 2'-deoxyribonucleoside 5'-triphosphate = DNA(n+1) + diphosphate</text>
        <dbReference type="Rhea" id="RHEA:22508"/>
        <dbReference type="Rhea" id="RHEA-COMP:17339"/>
        <dbReference type="Rhea" id="RHEA-COMP:17340"/>
        <dbReference type="ChEBI" id="CHEBI:33019"/>
        <dbReference type="ChEBI" id="CHEBI:61560"/>
        <dbReference type="ChEBI" id="CHEBI:173112"/>
        <dbReference type="EC" id="2.7.7.7"/>
    </reaction>
</comment>
<dbReference type="InterPro" id="IPR043519">
    <property type="entry name" value="NT_sf"/>
</dbReference>
<dbReference type="InterPro" id="IPR002054">
    <property type="entry name" value="DNA-dir_DNA_pol_X"/>
</dbReference>
<dbReference type="GO" id="GO:0046872">
    <property type="term" value="F:metal ion binding"/>
    <property type="evidence" value="ECO:0007669"/>
    <property type="project" value="UniProtKB-UniRule"/>
</dbReference>
<feature type="active site" description="Nucleophile; Schiff-base intermediate with DNA; for 5'-dRP lyase activity" evidence="9">
    <location>
        <position position="369"/>
    </location>
</feature>
<evidence type="ECO:0000256" key="10">
    <source>
        <dbReference type="RuleBase" id="RU366014"/>
    </source>
</evidence>
<comment type="similarity">
    <text evidence="10">Belongs to the DNA polymerase type-X family.</text>
</comment>
<feature type="region of interest" description="Disordered" evidence="11">
    <location>
        <begin position="45"/>
        <end position="277"/>
    </location>
</feature>
<feature type="compositionally biased region" description="Polar residues" evidence="11">
    <location>
        <begin position="182"/>
        <end position="240"/>
    </location>
</feature>
<evidence type="ECO:0000256" key="3">
    <source>
        <dbReference type="ARBA" id="ARBA00022695"/>
    </source>
</evidence>
<feature type="domain" description="DNA-directed DNA polymerase X" evidence="12">
    <location>
        <begin position="305"/>
        <end position="641"/>
    </location>
</feature>
<dbReference type="GO" id="GO:0003887">
    <property type="term" value="F:DNA-directed DNA polymerase activity"/>
    <property type="evidence" value="ECO:0007669"/>
    <property type="project" value="UniProtKB-UniRule"/>
</dbReference>
<feature type="compositionally biased region" description="Polar residues" evidence="11">
    <location>
        <begin position="14"/>
        <end position="25"/>
    </location>
</feature>
<feature type="compositionally biased region" description="Pro residues" evidence="11">
    <location>
        <begin position="1"/>
        <end position="12"/>
    </location>
</feature>
<keyword evidence="10" id="KW-0539">Nucleus</keyword>
<dbReference type="Pfam" id="PF14716">
    <property type="entry name" value="HHH_8"/>
    <property type="match status" value="1"/>
</dbReference>
<name>A0AB34K747_PRYPA</name>
<keyword evidence="4" id="KW-0235">DNA replication</keyword>
<evidence type="ECO:0000256" key="7">
    <source>
        <dbReference type="ARBA" id="ARBA00023204"/>
    </source>
</evidence>
<dbReference type="Gene3D" id="3.30.210.10">
    <property type="entry name" value="DNA polymerase, thumb domain"/>
    <property type="match status" value="1"/>
</dbReference>
<dbReference type="GO" id="GO:0005634">
    <property type="term" value="C:nucleus"/>
    <property type="evidence" value="ECO:0007669"/>
    <property type="project" value="UniProtKB-SubCell"/>
</dbReference>
<dbReference type="InterPro" id="IPR029398">
    <property type="entry name" value="PolB_thumb"/>
</dbReference>
<evidence type="ECO:0000313" key="13">
    <source>
        <dbReference type="EMBL" id="KAL1529684.1"/>
    </source>
</evidence>
<gene>
    <name evidence="13" type="ORF">AB1Y20_000623</name>
</gene>
<keyword evidence="2 10" id="KW-0808">Transferase</keyword>
<keyword evidence="1" id="KW-0237">DNA synthesis</keyword>
<sequence length="682" mass="74851">MGTPSPTAPLSPIPHSSSDDGSLSEQFDAFIADRAQLCHEIIQALSIPHQPPESTQPLSAHQQHIETTQALSTLHQPPESMQPLSTHHQHPESTQPLSSRNQPPESTQPLSSHHQHPESTQPLSAHHQPPESTQPLSSRNQPPESTQPLSSRNQPPESTQPLSSHHQHPESTQPLSAHHQPPESTQPLSSRNQPPESTQPLSSHHQPPESTQPLSSHNQPPESTQPLSSHNQPPESTQPLSIHRQPPESPRRDAKRKLSDRASPSASPPAASPRLAPLADLSRGQWASTHAAKWTCQTAPRKAFAANESVALELDRLAETYKALHGRGQQWKHYAYSKAAKIVRALPFEVTDASQLRGVRGLGESIRTKVGELLRTGRMSRLERLAASEAAGVAAALCKVHGVGAAKADELRRMGVRSVDEAVAAGLLNQQQLTAAKHWRDLQERIPRDEVTAIVRSVRASLDRLLLAEGVPRTHLEQVVEATACGSYRRGKSSSGDVDVLICRRDGGDEKSLLHRLLEQMSADGLTIEHLTEVTATSRSYHGIIKLPDYERFRRLDLKVYPSDQYAYALLYFTGSDHFNRSMRHYAKALGYSLSDHGLVKAVKAGANNVVRGTLNLVPAVEERQIFDALGLEYKEPSDRNCEATTQPPRLTLQSDECEPVLAAPDRTTPAINLSQTTDDLE</sequence>
<dbReference type="PANTHER" id="PTHR11276">
    <property type="entry name" value="DNA POLYMERASE TYPE-X FAMILY MEMBER"/>
    <property type="match status" value="1"/>
</dbReference>
<dbReference type="InterPro" id="IPR018944">
    <property type="entry name" value="DNA_pol_lambd_fingers_domain"/>
</dbReference>
<evidence type="ECO:0000256" key="2">
    <source>
        <dbReference type="ARBA" id="ARBA00022679"/>
    </source>
</evidence>
<keyword evidence="6 10" id="KW-0239">DNA-directed DNA polymerase</keyword>
<dbReference type="SUPFAM" id="SSF47802">
    <property type="entry name" value="DNA polymerase beta, N-terminal domain-like"/>
    <property type="match status" value="1"/>
</dbReference>
<feature type="region of interest" description="Disordered" evidence="11">
    <location>
        <begin position="1"/>
        <end position="27"/>
    </location>
</feature>
<dbReference type="FunFam" id="3.30.210.10:FF:000002">
    <property type="entry name" value="DNA polymerase"/>
    <property type="match status" value="1"/>
</dbReference>
<dbReference type="InterPro" id="IPR037160">
    <property type="entry name" value="DNA_Pol_thumb_sf"/>
</dbReference>
<dbReference type="Gene3D" id="1.10.150.20">
    <property type="entry name" value="5' to 3' exonuclease, C-terminal subdomain"/>
    <property type="match status" value="1"/>
</dbReference>
<dbReference type="EC" id="2.7.7.7" evidence="10"/>
<evidence type="ECO:0000313" key="14">
    <source>
        <dbReference type="Proteomes" id="UP001515480"/>
    </source>
</evidence>
<dbReference type="GO" id="GO:0006303">
    <property type="term" value="P:double-strand break repair via nonhomologous end joining"/>
    <property type="evidence" value="ECO:0007669"/>
    <property type="project" value="TreeGrafter"/>
</dbReference>
<dbReference type="PRINTS" id="PR00869">
    <property type="entry name" value="DNAPOLX"/>
</dbReference>
<protein>
    <recommendedName>
        <fullName evidence="10">DNA polymerase</fullName>
        <ecNumber evidence="10">2.7.7.7</ecNumber>
    </recommendedName>
</protein>
<evidence type="ECO:0000256" key="6">
    <source>
        <dbReference type="ARBA" id="ARBA00022932"/>
    </source>
</evidence>
<feature type="compositionally biased region" description="Polar residues" evidence="11">
    <location>
        <begin position="52"/>
        <end position="75"/>
    </location>
</feature>
<feature type="compositionally biased region" description="Polar residues" evidence="11">
    <location>
        <begin position="130"/>
        <end position="175"/>
    </location>
</feature>